<evidence type="ECO:0000313" key="2">
    <source>
        <dbReference type="Proteomes" id="UP000464957"/>
    </source>
</evidence>
<dbReference type="Pfam" id="PF12322">
    <property type="entry name" value="T4_baseplate"/>
    <property type="match status" value="1"/>
</dbReference>
<evidence type="ECO:0008006" key="3">
    <source>
        <dbReference type="Google" id="ProtNLM"/>
    </source>
</evidence>
<gene>
    <name evidence="1" type="ORF">VH12019_00210</name>
</gene>
<reference evidence="1 2" key="1">
    <citation type="submission" date="2019-12" db="EMBL/GenBank/DDBJ databases">
        <authorList>
            <person name="Harris M."/>
            <person name="Ho T.C."/>
            <person name="Fruchtman H."/>
            <person name="Garin M."/>
            <person name="Kubatin V."/>
            <person name="Lu T."/>
            <person name="Xue L."/>
            <person name="Marr M.T."/>
        </authorList>
    </citation>
    <scope>NUCLEOTIDE SEQUENCE [LARGE SCALE GENOMIC DNA]</scope>
</reference>
<name>A0A6B9SU52_9CAUD</name>
<sequence>MTKAFDISVLAAPQYTVKLPSTGEEIKLRAMLAKEHKALLIANESDEKIDAIEQCLENCIVSDIKMDDLTVGDSEYLFLHMYMNSNGVTNIQAEYNCCAPKSEEELQKLSEEEEAELAKSADDIFAEIMNQSNEEAIEAVFAPEKHLCGERIRTNIDLKAAFVPEFTGEDTVRVNPKVVIKLQHPTIRVYENNDPNTPQGLFNIAVESIKEVHVGDTVYTKEELEEQGQLVNIMGELDTAAFKKVQTFVDSVPRITTYVDVKCPKCGNHEKVTLRGIEDFFV</sequence>
<dbReference type="Proteomes" id="UP000464957">
    <property type="component" value="Segment"/>
</dbReference>
<accession>A0A6B9SU52</accession>
<dbReference type="InterPro" id="IPR024364">
    <property type="entry name" value="Baseplate_phage_T4-like"/>
</dbReference>
<proteinExistence type="predicted"/>
<organism evidence="1 2">
    <name type="scientific">Vibrio phage VH1_2019</name>
    <dbReference type="NCBI Taxonomy" id="2686307"/>
    <lineage>
        <taxon>Viruses</taxon>
        <taxon>Duplodnaviria</taxon>
        <taxon>Heunggongvirae</taxon>
        <taxon>Uroviricota</taxon>
        <taxon>Caudoviricetes</taxon>
        <taxon>Pantevenvirales</taxon>
        <taxon>Straboviridae</taxon>
        <taxon>Schizotequatrovirus</taxon>
        <taxon>Schizotequatrovirus KVP40</taxon>
    </lineage>
</organism>
<evidence type="ECO:0000313" key="1">
    <source>
        <dbReference type="EMBL" id="QHJ74510.1"/>
    </source>
</evidence>
<protein>
    <recommendedName>
        <fullName evidence="3">Baseplate hub assembly protein</fullName>
    </recommendedName>
</protein>
<dbReference type="EMBL" id="MN794232">
    <property type="protein sequence ID" value="QHJ74510.1"/>
    <property type="molecule type" value="Genomic_DNA"/>
</dbReference>